<comment type="caution">
    <text evidence="3">The sequence shown here is derived from an EMBL/GenBank/DDBJ whole genome shotgun (WGS) entry which is preliminary data.</text>
</comment>
<dbReference type="SUPFAM" id="SSF52821">
    <property type="entry name" value="Rhodanese/Cell cycle control phosphatase"/>
    <property type="match status" value="1"/>
</dbReference>
<dbReference type="Gene3D" id="3.40.250.10">
    <property type="entry name" value="Rhodanese-like domain"/>
    <property type="match status" value="1"/>
</dbReference>
<organism evidence="3 4">
    <name type="scientific">Putridiphycobacter roseus</name>
    <dbReference type="NCBI Taxonomy" id="2219161"/>
    <lineage>
        <taxon>Bacteria</taxon>
        <taxon>Pseudomonadati</taxon>
        <taxon>Bacteroidota</taxon>
        <taxon>Flavobacteriia</taxon>
        <taxon>Flavobacteriales</taxon>
        <taxon>Crocinitomicaceae</taxon>
        <taxon>Putridiphycobacter</taxon>
    </lineage>
</organism>
<proteinExistence type="predicted"/>
<gene>
    <name evidence="3" type="ORF">DNU06_02425</name>
</gene>
<protein>
    <submittedName>
        <fullName evidence="3">Rhodanese-like domain-containing protein</fullName>
    </submittedName>
</protein>
<sequence length="133" mass="14899">MKQLIVFSLFSIASFTACTQTETKNVEGTEEVISQTEIKRVSKAEFNTFKDKHPEALLLDVRTPNEFKNGTIGNAVNINFFDADFQERINQLDKTKPVLLFCQSGGRSGKALKVLKQNGFQTVLELQGGYGQY</sequence>
<evidence type="ECO:0000313" key="3">
    <source>
        <dbReference type="EMBL" id="PZE18704.1"/>
    </source>
</evidence>
<dbReference type="PANTHER" id="PTHR43031">
    <property type="entry name" value="FAD-DEPENDENT OXIDOREDUCTASE"/>
    <property type="match status" value="1"/>
</dbReference>
<keyword evidence="1" id="KW-0732">Signal</keyword>
<dbReference type="RefSeq" id="WP_111061605.1">
    <property type="nucleotide sequence ID" value="NZ_JBHUCU010000007.1"/>
</dbReference>
<name>A0A2W1N4E0_9FLAO</name>
<dbReference type="PANTHER" id="PTHR43031:SF1">
    <property type="entry name" value="PYRIDINE NUCLEOTIDE-DISULPHIDE OXIDOREDUCTASE"/>
    <property type="match status" value="1"/>
</dbReference>
<reference evidence="3 4" key="1">
    <citation type="submission" date="2018-06" db="EMBL/GenBank/DDBJ databases">
        <title>The draft genome sequence of Crocinitomix sp. SM1701.</title>
        <authorList>
            <person name="Zhang X."/>
        </authorList>
    </citation>
    <scope>NUCLEOTIDE SEQUENCE [LARGE SCALE GENOMIC DNA]</scope>
    <source>
        <strain evidence="3 4">SM1701</strain>
    </source>
</reference>
<dbReference type="InterPro" id="IPR050229">
    <property type="entry name" value="GlpE_sulfurtransferase"/>
</dbReference>
<dbReference type="AlphaFoldDB" id="A0A2W1N4E0"/>
<dbReference type="SMART" id="SM00450">
    <property type="entry name" value="RHOD"/>
    <property type="match status" value="1"/>
</dbReference>
<keyword evidence="4" id="KW-1185">Reference proteome</keyword>
<accession>A0A2W1N4E0</accession>
<dbReference type="Proteomes" id="UP000249248">
    <property type="component" value="Unassembled WGS sequence"/>
</dbReference>
<dbReference type="PROSITE" id="PS51257">
    <property type="entry name" value="PROKAR_LIPOPROTEIN"/>
    <property type="match status" value="1"/>
</dbReference>
<feature type="chain" id="PRO_5015899125" evidence="1">
    <location>
        <begin position="20"/>
        <end position="133"/>
    </location>
</feature>
<dbReference type="Pfam" id="PF00581">
    <property type="entry name" value="Rhodanese"/>
    <property type="match status" value="1"/>
</dbReference>
<dbReference type="InterPro" id="IPR036873">
    <property type="entry name" value="Rhodanese-like_dom_sf"/>
</dbReference>
<dbReference type="OrthoDB" id="9808735at2"/>
<feature type="domain" description="Rhodanese" evidence="2">
    <location>
        <begin position="52"/>
        <end position="133"/>
    </location>
</feature>
<dbReference type="CDD" id="cd00158">
    <property type="entry name" value="RHOD"/>
    <property type="match status" value="1"/>
</dbReference>
<evidence type="ECO:0000256" key="1">
    <source>
        <dbReference type="SAM" id="SignalP"/>
    </source>
</evidence>
<evidence type="ECO:0000313" key="4">
    <source>
        <dbReference type="Proteomes" id="UP000249248"/>
    </source>
</evidence>
<evidence type="ECO:0000259" key="2">
    <source>
        <dbReference type="PROSITE" id="PS50206"/>
    </source>
</evidence>
<dbReference type="EMBL" id="QKSB01000001">
    <property type="protein sequence ID" value="PZE18704.1"/>
    <property type="molecule type" value="Genomic_DNA"/>
</dbReference>
<feature type="signal peptide" evidence="1">
    <location>
        <begin position="1"/>
        <end position="19"/>
    </location>
</feature>
<dbReference type="PROSITE" id="PS50206">
    <property type="entry name" value="RHODANESE_3"/>
    <property type="match status" value="1"/>
</dbReference>
<dbReference type="InterPro" id="IPR001763">
    <property type="entry name" value="Rhodanese-like_dom"/>
</dbReference>